<dbReference type="GO" id="GO:0016226">
    <property type="term" value="P:iron-sulfur cluster assembly"/>
    <property type="evidence" value="ECO:0007669"/>
    <property type="project" value="InterPro"/>
</dbReference>
<sequence length="120" mass="13340">MASAASQKCCRERALHVYRQLLREADGFASYNFRAYFARRTRDKFQEKLGVVADSENGFAPPAAGAKTGPLPSDDARRAFVETAERELEVLRRQAQISRMYAGGARELVVEKESAGRRGA</sequence>
<dbReference type="InterPro" id="IPR008011">
    <property type="entry name" value="Complex1_LYR_dom"/>
</dbReference>
<feature type="domain" description="Complex 1 LYR protein" evidence="2">
    <location>
        <begin position="13"/>
        <end position="48"/>
    </location>
</feature>
<evidence type="ECO:0000259" key="2">
    <source>
        <dbReference type="Pfam" id="PF05347"/>
    </source>
</evidence>
<dbReference type="CDD" id="cd20264">
    <property type="entry name" value="Complex1_LYR_LYRM4"/>
    <property type="match status" value="1"/>
</dbReference>
<evidence type="ECO:0000313" key="4">
    <source>
        <dbReference type="Proteomes" id="UP000673691"/>
    </source>
</evidence>
<name>A0A8H8A1C6_9FUNG</name>
<dbReference type="Pfam" id="PF05347">
    <property type="entry name" value="Complex1_LYR"/>
    <property type="match status" value="1"/>
</dbReference>
<dbReference type="GO" id="GO:1990221">
    <property type="term" value="C:L-cysteine desulfurase complex"/>
    <property type="evidence" value="ECO:0007669"/>
    <property type="project" value="TreeGrafter"/>
</dbReference>
<reference evidence="3 4" key="1">
    <citation type="journal article" name="Sci. Rep.">
        <title>Genome-scale phylogenetic analyses confirm Olpidium as the closest living zoosporic fungus to the non-flagellated, terrestrial fungi.</title>
        <authorList>
            <person name="Chang Y."/>
            <person name="Rochon D."/>
            <person name="Sekimoto S."/>
            <person name="Wang Y."/>
            <person name="Chovatia M."/>
            <person name="Sandor L."/>
            <person name="Salamov A."/>
            <person name="Grigoriev I.V."/>
            <person name="Stajich J.E."/>
            <person name="Spatafora J.W."/>
        </authorList>
    </citation>
    <scope>NUCLEOTIDE SEQUENCE [LARGE SCALE GENOMIC DNA]</scope>
    <source>
        <strain evidence="3">S191</strain>
    </source>
</reference>
<dbReference type="Proteomes" id="UP000673691">
    <property type="component" value="Unassembled WGS sequence"/>
</dbReference>
<comment type="similarity">
    <text evidence="1">Belongs to the complex I LYR family.</text>
</comment>
<comment type="caution">
    <text evidence="3">The sequence shown here is derived from an EMBL/GenBank/DDBJ whole genome shotgun (WGS) entry which is preliminary data.</text>
</comment>
<dbReference type="OrthoDB" id="275715at2759"/>
<evidence type="ECO:0000313" key="3">
    <source>
        <dbReference type="EMBL" id="KAG5463211.1"/>
    </source>
</evidence>
<dbReference type="AlphaFoldDB" id="A0A8H8A1C6"/>
<proteinExistence type="inferred from homology"/>
<keyword evidence="4" id="KW-1185">Reference proteome</keyword>
<protein>
    <recommendedName>
        <fullName evidence="2">Complex 1 LYR protein domain-containing protein</fullName>
    </recommendedName>
</protein>
<gene>
    <name evidence="3" type="ORF">BJ554DRAFT_987</name>
</gene>
<dbReference type="EMBL" id="JAEFCI010000973">
    <property type="protein sequence ID" value="KAG5463211.1"/>
    <property type="molecule type" value="Genomic_DNA"/>
</dbReference>
<dbReference type="PANTHER" id="PTHR13166">
    <property type="entry name" value="PROTEIN C6ORF149"/>
    <property type="match status" value="1"/>
</dbReference>
<dbReference type="PANTHER" id="PTHR13166:SF7">
    <property type="entry name" value="LYR MOTIF-CONTAINING PROTEIN 4"/>
    <property type="match status" value="1"/>
</dbReference>
<dbReference type="InterPro" id="IPR051522">
    <property type="entry name" value="ISC_assembly_LYR"/>
</dbReference>
<evidence type="ECO:0000256" key="1">
    <source>
        <dbReference type="ARBA" id="ARBA00009508"/>
    </source>
</evidence>
<dbReference type="InterPro" id="IPR045297">
    <property type="entry name" value="Complex1_LYR_LYRM4"/>
</dbReference>
<accession>A0A8H8A1C6</accession>
<organism evidence="3 4">
    <name type="scientific">Olpidium bornovanus</name>
    <dbReference type="NCBI Taxonomy" id="278681"/>
    <lineage>
        <taxon>Eukaryota</taxon>
        <taxon>Fungi</taxon>
        <taxon>Fungi incertae sedis</taxon>
        <taxon>Olpidiomycota</taxon>
        <taxon>Olpidiomycotina</taxon>
        <taxon>Olpidiomycetes</taxon>
        <taxon>Olpidiales</taxon>
        <taxon>Olpidiaceae</taxon>
        <taxon>Olpidium</taxon>
    </lineage>
</organism>
<dbReference type="GO" id="GO:0005739">
    <property type="term" value="C:mitochondrion"/>
    <property type="evidence" value="ECO:0007669"/>
    <property type="project" value="TreeGrafter"/>
</dbReference>